<dbReference type="GO" id="GO:0051258">
    <property type="term" value="P:protein polymerization"/>
    <property type="evidence" value="ECO:0007669"/>
    <property type="project" value="UniProtKB-UniRule"/>
</dbReference>
<organism evidence="11 12">
    <name type="scientific">Candidatus Sungbacteria bacterium RIFCSPLOWO2_12_FULL_41_11</name>
    <dbReference type="NCBI Taxonomy" id="1802286"/>
    <lineage>
        <taxon>Bacteria</taxon>
        <taxon>Candidatus Sungiibacteriota</taxon>
    </lineage>
</organism>
<dbReference type="NCBIfam" id="TIGR00065">
    <property type="entry name" value="ftsZ"/>
    <property type="match status" value="1"/>
</dbReference>
<dbReference type="InterPro" id="IPR024757">
    <property type="entry name" value="FtsZ_C"/>
</dbReference>
<comment type="caution">
    <text evidence="4">Lacks conserved residue(s) required for the propagation of feature annotation.</text>
</comment>
<dbReference type="InterPro" id="IPR020805">
    <property type="entry name" value="Cell_div_FtsZ_CS"/>
</dbReference>
<dbReference type="InterPro" id="IPR036525">
    <property type="entry name" value="Tubulin/FtsZ_GTPase_sf"/>
</dbReference>
<gene>
    <name evidence="4" type="primary">ftsZ</name>
    <name evidence="11" type="ORF">A3G49_05100</name>
</gene>
<keyword evidence="8" id="KW-1133">Transmembrane helix</keyword>
<protein>
    <recommendedName>
        <fullName evidence="4 5">Cell division protein FtsZ</fullName>
    </recommendedName>
</protein>
<dbReference type="InterPro" id="IPR008280">
    <property type="entry name" value="Tub_FtsZ_C"/>
</dbReference>
<evidence type="ECO:0000259" key="10">
    <source>
        <dbReference type="SMART" id="SM00865"/>
    </source>
</evidence>
<keyword evidence="4" id="KW-0963">Cytoplasm</keyword>
<keyword evidence="2 4" id="KW-0547">Nucleotide-binding</keyword>
<dbReference type="InterPro" id="IPR018316">
    <property type="entry name" value="Tubulin/FtsZ_2-layer-sand-dom"/>
</dbReference>
<keyword evidence="4 6" id="KW-0131">Cell cycle</keyword>
<feature type="region of interest" description="Disordered" evidence="7">
    <location>
        <begin position="345"/>
        <end position="390"/>
    </location>
</feature>
<dbReference type="GO" id="GO:0005525">
    <property type="term" value="F:GTP binding"/>
    <property type="evidence" value="ECO:0007669"/>
    <property type="project" value="UniProtKB-UniRule"/>
</dbReference>
<dbReference type="SUPFAM" id="SSF55307">
    <property type="entry name" value="Tubulin C-terminal domain-like"/>
    <property type="match status" value="1"/>
</dbReference>
<feature type="domain" description="Tubulin/FtsZ 2-layer sandwich" evidence="10">
    <location>
        <begin position="216"/>
        <end position="334"/>
    </location>
</feature>
<dbReference type="PANTHER" id="PTHR30314:SF3">
    <property type="entry name" value="MITOCHONDRIAL DIVISION PROTEIN FSZA"/>
    <property type="match status" value="1"/>
</dbReference>
<dbReference type="GO" id="GO:0032153">
    <property type="term" value="C:cell division site"/>
    <property type="evidence" value="ECO:0007669"/>
    <property type="project" value="UniProtKB-UniRule"/>
</dbReference>
<evidence type="ECO:0000256" key="1">
    <source>
        <dbReference type="ARBA" id="ARBA00009690"/>
    </source>
</evidence>
<dbReference type="InterPro" id="IPR037103">
    <property type="entry name" value="Tubulin/FtsZ-like_C"/>
</dbReference>
<evidence type="ECO:0000256" key="4">
    <source>
        <dbReference type="HAMAP-Rule" id="MF_00909"/>
    </source>
</evidence>
<dbReference type="SUPFAM" id="SSF52490">
    <property type="entry name" value="Tubulin nucleotide-binding domain-like"/>
    <property type="match status" value="1"/>
</dbReference>
<dbReference type="CDD" id="cd02201">
    <property type="entry name" value="FtsZ_type1"/>
    <property type="match status" value="1"/>
</dbReference>
<dbReference type="Gene3D" id="3.40.50.1440">
    <property type="entry name" value="Tubulin/FtsZ, GTPase domain"/>
    <property type="match status" value="1"/>
</dbReference>
<evidence type="ECO:0000256" key="3">
    <source>
        <dbReference type="ARBA" id="ARBA00023134"/>
    </source>
</evidence>
<reference evidence="11 12" key="1">
    <citation type="journal article" date="2016" name="Nat. Commun.">
        <title>Thousands of microbial genomes shed light on interconnected biogeochemical processes in an aquifer system.</title>
        <authorList>
            <person name="Anantharaman K."/>
            <person name="Brown C.T."/>
            <person name="Hug L.A."/>
            <person name="Sharon I."/>
            <person name="Castelle C.J."/>
            <person name="Probst A.J."/>
            <person name="Thomas B.C."/>
            <person name="Singh A."/>
            <person name="Wilkins M.J."/>
            <person name="Karaoz U."/>
            <person name="Brodie E.L."/>
            <person name="Williams K.H."/>
            <person name="Hubbard S.S."/>
            <person name="Banfield J.F."/>
        </authorList>
    </citation>
    <scope>NUCLEOTIDE SEQUENCE [LARGE SCALE GENOMIC DNA]</scope>
</reference>
<dbReference type="GO" id="GO:0003924">
    <property type="term" value="F:GTPase activity"/>
    <property type="evidence" value="ECO:0007669"/>
    <property type="project" value="UniProtKB-UniRule"/>
</dbReference>
<dbReference type="FunFam" id="3.40.50.1440:FF:000001">
    <property type="entry name" value="Cell division protein FtsZ"/>
    <property type="match status" value="1"/>
</dbReference>
<dbReference type="Gene3D" id="3.30.1330.20">
    <property type="entry name" value="Tubulin/FtsZ, C-terminal domain"/>
    <property type="match status" value="1"/>
</dbReference>
<dbReference type="InterPro" id="IPR000158">
    <property type="entry name" value="Cell_div_FtsZ"/>
</dbReference>
<feature type="domain" description="Tubulin/FtsZ GTPase" evidence="9">
    <location>
        <begin position="22"/>
        <end position="214"/>
    </location>
</feature>
<sequence>MATPKNIMPQGGNLPESTFGARIKVVGVGGSGSNAVDHMINSGVRGVDFIVVNCDTQDLHHNKAEKKIHIGKNLTRGLGAGMNPEVGRRAAEETKNELQDALKGADMVFITCGLGGGTGTGASPIIAEIARTQGALTLAVVTKPFSFEGAERSRIAEDGLRELIGVVDTVIVIPNDRLLEISDKKTTLQNAFALCDDVLKNAVQGISELIVMPGIVNLDFADVKTIMGDAGPAIMGIGSAQGDERAVEAARKAISSPLLDISINGARGILFAVAGGEDLTLHEINEAAKVITESADPQAKIIFGAFRDDAINKGSIKITVIAAGFANPGPNIIASPRPRIFENQETAEEKGDDDDMDKPAFLRRGKSPPSSPQEGARHEGHKRKNENPHRISLNASVAGDIIRKLPSNNFIENYGIKDEASRGIDLRDFNDNKDRASTPANRYENFRINAKKTLIATLAIFKKAGEIFLMLIFGIITIVALGFYRIYSLIKKRFQRTIY</sequence>
<evidence type="ECO:0000256" key="8">
    <source>
        <dbReference type="SAM" id="Phobius"/>
    </source>
</evidence>
<proteinExistence type="inferred from homology"/>
<dbReference type="InterPro" id="IPR045061">
    <property type="entry name" value="FtsZ/CetZ"/>
</dbReference>
<name>A0A1G2LRJ5_9BACT</name>
<dbReference type="PRINTS" id="PR00423">
    <property type="entry name" value="CELLDVISFTSZ"/>
</dbReference>
<comment type="caution">
    <text evidence="11">The sequence shown here is derived from an EMBL/GenBank/DDBJ whole genome shotgun (WGS) entry which is preliminary data.</text>
</comment>
<dbReference type="SMART" id="SM00865">
    <property type="entry name" value="Tubulin_C"/>
    <property type="match status" value="1"/>
</dbReference>
<accession>A0A1G2LRJ5</accession>
<dbReference type="SMART" id="SM00864">
    <property type="entry name" value="Tubulin"/>
    <property type="match status" value="1"/>
</dbReference>
<keyword evidence="8" id="KW-0812">Transmembrane</keyword>
<dbReference type="GO" id="GO:0000917">
    <property type="term" value="P:division septum assembly"/>
    <property type="evidence" value="ECO:0007669"/>
    <property type="project" value="UniProtKB-KW"/>
</dbReference>
<keyword evidence="8" id="KW-0472">Membrane</keyword>
<feature type="binding site" evidence="4">
    <location>
        <position position="196"/>
    </location>
    <ligand>
        <name>GTP</name>
        <dbReference type="ChEBI" id="CHEBI:37565"/>
    </ligand>
</feature>
<dbReference type="GO" id="GO:0005737">
    <property type="term" value="C:cytoplasm"/>
    <property type="evidence" value="ECO:0007669"/>
    <property type="project" value="UniProtKB-SubCell"/>
</dbReference>
<dbReference type="PANTHER" id="PTHR30314">
    <property type="entry name" value="CELL DIVISION PROTEIN FTSZ-RELATED"/>
    <property type="match status" value="1"/>
</dbReference>
<dbReference type="AlphaFoldDB" id="A0A1G2LRJ5"/>
<comment type="similarity">
    <text evidence="1 4 6">Belongs to the FtsZ family.</text>
</comment>
<dbReference type="Pfam" id="PF00091">
    <property type="entry name" value="Tubulin"/>
    <property type="match status" value="1"/>
</dbReference>
<dbReference type="PROSITE" id="PS01135">
    <property type="entry name" value="FTSZ_2"/>
    <property type="match status" value="1"/>
</dbReference>
<feature type="binding site" evidence="4">
    <location>
        <begin position="117"/>
        <end position="119"/>
    </location>
    <ligand>
        <name>GTP</name>
        <dbReference type="ChEBI" id="CHEBI:37565"/>
    </ligand>
</feature>
<comment type="subcellular location">
    <subcellularLocation>
        <location evidence="4">Cytoplasm</location>
    </subcellularLocation>
    <text evidence="4">Assembles at midcell at the inner surface of the cytoplasmic membrane.</text>
</comment>
<feature type="binding site" evidence="4">
    <location>
        <position position="152"/>
    </location>
    <ligand>
        <name>GTP</name>
        <dbReference type="ChEBI" id="CHEBI:37565"/>
    </ligand>
</feature>
<keyword evidence="4 6" id="KW-0717">Septation</keyword>
<keyword evidence="4 6" id="KW-0132">Cell division</keyword>
<evidence type="ECO:0000313" key="12">
    <source>
        <dbReference type="Proteomes" id="UP000177171"/>
    </source>
</evidence>
<dbReference type="InterPro" id="IPR003008">
    <property type="entry name" value="Tubulin_FtsZ_GTPase"/>
</dbReference>
<dbReference type="Proteomes" id="UP000177171">
    <property type="component" value="Unassembled WGS sequence"/>
</dbReference>
<evidence type="ECO:0000256" key="2">
    <source>
        <dbReference type="ARBA" id="ARBA00022741"/>
    </source>
</evidence>
<evidence type="ECO:0000313" key="11">
    <source>
        <dbReference type="EMBL" id="OHA14268.1"/>
    </source>
</evidence>
<evidence type="ECO:0000256" key="6">
    <source>
        <dbReference type="RuleBase" id="RU000631"/>
    </source>
</evidence>
<evidence type="ECO:0000256" key="5">
    <source>
        <dbReference type="NCBIfam" id="TIGR00065"/>
    </source>
</evidence>
<dbReference type="HAMAP" id="MF_00909">
    <property type="entry name" value="FtsZ"/>
    <property type="match status" value="1"/>
</dbReference>
<dbReference type="EMBL" id="MHQY01000011">
    <property type="protein sequence ID" value="OHA14268.1"/>
    <property type="molecule type" value="Genomic_DNA"/>
</dbReference>
<comment type="subunit">
    <text evidence="4">Homodimer. Polymerizes to form a dynamic ring structure in a strictly GTP-dependent manner. Interacts directly with several other division proteins.</text>
</comment>
<feature type="transmembrane region" description="Helical" evidence="8">
    <location>
        <begin position="467"/>
        <end position="487"/>
    </location>
</feature>
<keyword evidence="3 4" id="KW-0342">GTP-binding</keyword>
<feature type="binding site" evidence="4">
    <location>
        <position position="148"/>
    </location>
    <ligand>
        <name>GTP</name>
        <dbReference type="ChEBI" id="CHEBI:37565"/>
    </ligand>
</feature>
<evidence type="ECO:0000256" key="7">
    <source>
        <dbReference type="SAM" id="MobiDB-lite"/>
    </source>
</evidence>
<evidence type="ECO:0000259" key="9">
    <source>
        <dbReference type="SMART" id="SM00864"/>
    </source>
</evidence>
<dbReference type="Pfam" id="PF12327">
    <property type="entry name" value="FtsZ_C"/>
    <property type="match status" value="1"/>
</dbReference>
<comment type="function">
    <text evidence="4 6">Essential cell division protein that forms a contractile ring structure (Z ring) at the future cell division site. The regulation of the ring assembly controls the timing and the location of cell division. One of the functions of the FtsZ ring is to recruit other cell division proteins to the septum to produce a new cell wall between the dividing cells. Binds GTP and shows GTPase activity.</text>
</comment>
<dbReference type="GO" id="GO:0043093">
    <property type="term" value="P:FtsZ-dependent cytokinesis"/>
    <property type="evidence" value="ECO:0007669"/>
    <property type="project" value="UniProtKB-UniRule"/>
</dbReference>